<feature type="compositionally biased region" description="Polar residues" evidence="1">
    <location>
        <begin position="88"/>
        <end position="108"/>
    </location>
</feature>
<evidence type="ECO:0000313" key="7">
    <source>
        <dbReference type="Proteomes" id="UP000663855"/>
    </source>
</evidence>
<dbReference type="SUPFAM" id="SSF48452">
    <property type="entry name" value="TPR-like"/>
    <property type="match status" value="1"/>
</dbReference>
<sequence length="614" mass="70777">MKKVGLVQRRRTEKAIIDALLKISEIVQKTETNRNRQKLLNTHQHSKKTIGDGDYNEFDDEQQKVPVPPSIRKIDSYVSGFNHESSEKPLNSNHLSTYKSKQSSSWHSQETDQRHNRSFEQVHVDYKSSEHTKKRYHDNSSSTSLSSDDNLYRKKSSKQHSSHKSIQSNKNLQPVCQEVEKTENQPTITSFNSPMVSYHANSAATTILDDPSSSLAMVPMNSAPTSSSPMVSEQQQQQQQEQSIDLNRIQIKEEQFSSSSNPLSDFDIFFDQQIQATLEKRMKSQTRLSTKQENIRKKRKNRLVTLTRSETGKLVNQLDLTKQVCNVEHYEKQRKLAMFAAKQGNYSLSYSIYTNLLHDSQYDYKLKSEILASRATTSLLEEKCFESIDDCTQAIAYNEWNKLAYVVRAACWMIKREYSKAVEDYSKLFHFFDQTQQVLDLLNLAYEKLKSFNSDIDDDQSIKNDHTTRQPMASSMDTSVDPTQSLSLVSPTASFMQPAVYLCYPYQAYPTWNSTNNEQQVINRDEIQQPAYTITNTSFTSHPSLIIDQSQISFERTFRNSKEKKHKSCQSIHTNNNAVISAVDRLSTVEQESTSINKNLRSNLLWIKNPRRSF</sequence>
<organism evidence="2 7">
    <name type="scientific">Rotaria magnacalcarata</name>
    <dbReference type="NCBI Taxonomy" id="392030"/>
    <lineage>
        <taxon>Eukaryota</taxon>
        <taxon>Metazoa</taxon>
        <taxon>Spiralia</taxon>
        <taxon>Gnathifera</taxon>
        <taxon>Rotifera</taxon>
        <taxon>Eurotatoria</taxon>
        <taxon>Bdelloidea</taxon>
        <taxon>Philodinida</taxon>
        <taxon>Philodinidae</taxon>
        <taxon>Rotaria</taxon>
    </lineage>
</organism>
<feature type="region of interest" description="Disordered" evidence="1">
    <location>
        <begin position="37"/>
        <end position="68"/>
    </location>
</feature>
<proteinExistence type="predicted"/>
<name>A0A815KNE7_9BILA</name>
<feature type="compositionally biased region" description="Basic and acidic residues" evidence="1">
    <location>
        <begin position="109"/>
        <end position="131"/>
    </location>
</feature>
<evidence type="ECO:0000256" key="1">
    <source>
        <dbReference type="SAM" id="MobiDB-lite"/>
    </source>
</evidence>
<feature type="region of interest" description="Disordered" evidence="1">
    <location>
        <begin position="82"/>
        <end position="190"/>
    </location>
</feature>
<feature type="compositionally biased region" description="Polar residues" evidence="1">
    <location>
        <begin position="469"/>
        <end position="481"/>
    </location>
</feature>
<dbReference type="EMBL" id="CAJNRE010019755">
    <property type="protein sequence ID" value="CAF2207312.1"/>
    <property type="molecule type" value="Genomic_DNA"/>
</dbReference>
<dbReference type="EMBL" id="CAJOBH010038468">
    <property type="protein sequence ID" value="CAF4315024.1"/>
    <property type="molecule type" value="Genomic_DNA"/>
</dbReference>
<dbReference type="EMBL" id="CAJNOV010010150">
    <property type="protein sequence ID" value="CAF1395441.1"/>
    <property type="molecule type" value="Genomic_DNA"/>
</dbReference>
<protein>
    <submittedName>
        <fullName evidence="2">Uncharacterized protein</fullName>
    </submittedName>
</protein>
<reference evidence="2" key="1">
    <citation type="submission" date="2021-02" db="EMBL/GenBank/DDBJ databases">
        <authorList>
            <person name="Nowell W R."/>
        </authorList>
    </citation>
    <scope>NUCLEOTIDE SEQUENCE</scope>
</reference>
<dbReference type="InterPro" id="IPR011990">
    <property type="entry name" value="TPR-like_helical_dom_sf"/>
</dbReference>
<evidence type="ECO:0000313" key="4">
    <source>
        <dbReference type="EMBL" id="CAF2207312.1"/>
    </source>
</evidence>
<feature type="compositionally biased region" description="Low complexity" evidence="1">
    <location>
        <begin position="139"/>
        <end position="149"/>
    </location>
</feature>
<dbReference type="EMBL" id="CAJOBI010002391">
    <property type="protein sequence ID" value="CAF3926789.1"/>
    <property type="molecule type" value="Genomic_DNA"/>
</dbReference>
<dbReference type="Proteomes" id="UP000663834">
    <property type="component" value="Unassembled WGS sequence"/>
</dbReference>
<feature type="compositionally biased region" description="Basic residues" evidence="1">
    <location>
        <begin position="153"/>
        <end position="163"/>
    </location>
</feature>
<feature type="compositionally biased region" description="Polar residues" evidence="1">
    <location>
        <begin position="222"/>
        <end position="232"/>
    </location>
</feature>
<evidence type="ECO:0000313" key="3">
    <source>
        <dbReference type="EMBL" id="CAF1618853.1"/>
    </source>
</evidence>
<comment type="caution">
    <text evidence="2">The sequence shown here is derived from an EMBL/GenBank/DDBJ whole genome shotgun (WGS) entry which is preliminary data.</text>
</comment>
<evidence type="ECO:0000313" key="2">
    <source>
        <dbReference type="EMBL" id="CAF1395441.1"/>
    </source>
</evidence>
<feature type="compositionally biased region" description="Low complexity" evidence="1">
    <location>
        <begin position="233"/>
        <end position="242"/>
    </location>
</feature>
<accession>A0A815KNE7</accession>
<dbReference type="EMBL" id="CAJNOW010013220">
    <property type="protein sequence ID" value="CAF1618853.1"/>
    <property type="molecule type" value="Genomic_DNA"/>
</dbReference>
<evidence type="ECO:0000313" key="6">
    <source>
        <dbReference type="EMBL" id="CAF4315024.1"/>
    </source>
</evidence>
<dbReference type="Proteomes" id="UP000663824">
    <property type="component" value="Unassembled WGS sequence"/>
</dbReference>
<dbReference type="OrthoDB" id="10020847at2759"/>
<dbReference type="Proteomes" id="UP000681967">
    <property type="component" value="Unassembled WGS sequence"/>
</dbReference>
<evidence type="ECO:0000313" key="5">
    <source>
        <dbReference type="EMBL" id="CAF3926789.1"/>
    </source>
</evidence>
<dbReference type="Proteomes" id="UP000663855">
    <property type="component" value="Unassembled WGS sequence"/>
</dbReference>
<feature type="region of interest" description="Disordered" evidence="1">
    <location>
        <begin position="221"/>
        <end position="243"/>
    </location>
</feature>
<gene>
    <name evidence="6" type="ORF">BYL167_LOCUS28039</name>
    <name evidence="2" type="ORF">CJN711_LOCUS21688</name>
    <name evidence="3" type="ORF">KQP761_LOCUS24394</name>
    <name evidence="4" type="ORF">MBJ925_LOCUS35692</name>
    <name evidence="5" type="ORF">SMN809_LOCUS7968</name>
</gene>
<dbReference type="Gene3D" id="1.25.40.10">
    <property type="entry name" value="Tetratricopeptide repeat domain"/>
    <property type="match status" value="1"/>
</dbReference>
<dbReference type="AlphaFoldDB" id="A0A815KNE7"/>
<feature type="region of interest" description="Disordered" evidence="1">
    <location>
        <begin position="457"/>
        <end position="481"/>
    </location>
</feature>
<dbReference type="Proteomes" id="UP000676336">
    <property type="component" value="Unassembled WGS sequence"/>
</dbReference>